<accession>A0A165RD17</accession>
<gene>
    <name evidence="1" type="ORF">AV654_11015</name>
</gene>
<dbReference type="eggNOG" id="COG0406">
    <property type="taxonomic scope" value="Bacteria"/>
</dbReference>
<reference evidence="2" key="1">
    <citation type="submission" date="2016-01" db="EMBL/GenBank/DDBJ databases">
        <title>Draft genome of Chromobacterium sp. F49.</title>
        <authorList>
            <person name="Hong K.W."/>
        </authorList>
    </citation>
    <scope>NUCLEOTIDE SEQUENCE [LARGE SCALE GENOMIC DNA]</scope>
    <source>
        <strain evidence="2">M63</strain>
    </source>
</reference>
<dbReference type="AlphaFoldDB" id="A0A165RD17"/>
<organism evidence="1 2">
    <name type="scientific">Paenibacillus elgii</name>
    <dbReference type="NCBI Taxonomy" id="189691"/>
    <lineage>
        <taxon>Bacteria</taxon>
        <taxon>Bacillati</taxon>
        <taxon>Bacillota</taxon>
        <taxon>Bacilli</taxon>
        <taxon>Bacillales</taxon>
        <taxon>Paenibacillaceae</taxon>
        <taxon>Paenibacillus</taxon>
    </lineage>
</organism>
<dbReference type="OrthoDB" id="512570at2"/>
<keyword evidence="2" id="KW-1185">Reference proteome</keyword>
<evidence type="ECO:0000313" key="2">
    <source>
        <dbReference type="Proteomes" id="UP000076563"/>
    </source>
</evidence>
<dbReference type="GO" id="GO:0005737">
    <property type="term" value="C:cytoplasm"/>
    <property type="evidence" value="ECO:0007669"/>
    <property type="project" value="TreeGrafter"/>
</dbReference>
<proteinExistence type="predicted"/>
<protein>
    <submittedName>
        <fullName evidence="1">Phosphoglycerate mutase</fullName>
    </submittedName>
</protein>
<evidence type="ECO:0000313" key="1">
    <source>
        <dbReference type="EMBL" id="KZE80872.1"/>
    </source>
</evidence>
<dbReference type="InterPro" id="IPR029033">
    <property type="entry name" value="His_PPase_superfam"/>
</dbReference>
<dbReference type="RefSeq" id="WP_063179498.1">
    <property type="nucleotide sequence ID" value="NZ_LQRA01000046.1"/>
</dbReference>
<dbReference type="SUPFAM" id="SSF53254">
    <property type="entry name" value="Phosphoglycerate mutase-like"/>
    <property type="match status" value="1"/>
</dbReference>
<dbReference type="Proteomes" id="UP000076563">
    <property type="component" value="Unassembled WGS sequence"/>
</dbReference>
<dbReference type="PANTHER" id="PTHR48100">
    <property type="entry name" value="BROAD-SPECIFICITY PHOSPHATASE YOR283W-RELATED"/>
    <property type="match status" value="1"/>
</dbReference>
<dbReference type="STRING" id="1007103.GCA_000213315_03517"/>
<dbReference type="Pfam" id="PF00300">
    <property type="entry name" value="His_Phos_1"/>
    <property type="match status" value="1"/>
</dbReference>
<dbReference type="Gene3D" id="3.40.50.1240">
    <property type="entry name" value="Phosphoglycerate mutase-like"/>
    <property type="match status" value="1"/>
</dbReference>
<comment type="caution">
    <text evidence="1">The sequence shown here is derived from an EMBL/GenBank/DDBJ whole genome shotgun (WGS) entry which is preliminary data.</text>
</comment>
<sequence length="185" mass="20835">MQTIYLIRHAQATGQGPDAALTPQGEVQAAILADLLHAFPVDAVVSSPYLRAMQTIRPLAQRAGLSVTTDDRLQERVLSTLDLPNWRDLLKRSFEEPDWSAEGGESGRTAMNRGVSVLRDILRTEGQRHIAVVTHGNLMTLMLQAFDSSFGYDRWERLANPDVYRLLFDQGQFQRLDRLEMTQSP</sequence>
<dbReference type="GO" id="GO:0016791">
    <property type="term" value="F:phosphatase activity"/>
    <property type="evidence" value="ECO:0007669"/>
    <property type="project" value="TreeGrafter"/>
</dbReference>
<dbReference type="InterPro" id="IPR013078">
    <property type="entry name" value="His_Pase_superF_clade-1"/>
</dbReference>
<dbReference type="SMART" id="SM00855">
    <property type="entry name" value="PGAM"/>
    <property type="match status" value="1"/>
</dbReference>
<dbReference type="PANTHER" id="PTHR48100:SF1">
    <property type="entry name" value="HISTIDINE PHOSPHATASE FAMILY PROTEIN-RELATED"/>
    <property type="match status" value="1"/>
</dbReference>
<dbReference type="EMBL" id="LQRA01000046">
    <property type="protein sequence ID" value="KZE80872.1"/>
    <property type="molecule type" value="Genomic_DNA"/>
</dbReference>
<name>A0A165RD17_9BACL</name>
<dbReference type="InterPro" id="IPR050275">
    <property type="entry name" value="PGM_Phosphatase"/>
</dbReference>
<dbReference type="CDD" id="cd07067">
    <property type="entry name" value="HP_PGM_like"/>
    <property type="match status" value="1"/>
</dbReference>